<dbReference type="PANTHER" id="PTHR23135:SF18">
    <property type="entry name" value="CYANOPHYCIN SYNTHETASE"/>
    <property type="match status" value="1"/>
</dbReference>
<accession>A0ABW5QFT0</accession>
<comment type="subunit">
    <text evidence="3">Homodimer.</text>
</comment>
<reference evidence="16" key="1">
    <citation type="journal article" date="2019" name="Int. J. Syst. Evol. Microbiol.">
        <title>The Global Catalogue of Microorganisms (GCM) 10K type strain sequencing project: providing services to taxonomists for standard genome sequencing and annotation.</title>
        <authorList>
            <consortium name="The Broad Institute Genomics Platform"/>
            <consortium name="The Broad Institute Genome Sequencing Center for Infectious Disease"/>
            <person name="Wu L."/>
            <person name="Ma J."/>
        </authorList>
    </citation>
    <scope>NUCLEOTIDE SEQUENCE [LARGE SCALE GENOMIC DNA]</scope>
    <source>
        <strain evidence="16">CCM 7427</strain>
    </source>
</reference>
<dbReference type="Gene3D" id="3.30.470.20">
    <property type="entry name" value="ATP-grasp fold, B domain"/>
    <property type="match status" value="2"/>
</dbReference>
<evidence type="ECO:0000256" key="10">
    <source>
        <dbReference type="ARBA" id="ARBA00031353"/>
    </source>
</evidence>
<dbReference type="Pfam" id="PF18921">
    <property type="entry name" value="Cyanophycin_syn"/>
    <property type="match status" value="1"/>
</dbReference>
<dbReference type="InterPro" id="IPR036615">
    <property type="entry name" value="Mur_ligase_C_dom_sf"/>
</dbReference>
<evidence type="ECO:0000256" key="3">
    <source>
        <dbReference type="ARBA" id="ARBA00011738"/>
    </source>
</evidence>
<dbReference type="EC" id="6.3.2.29" evidence="5"/>
<dbReference type="InterPro" id="IPR013221">
    <property type="entry name" value="Mur_ligase_cen"/>
</dbReference>
<dbReference type="Gene3D" id="3.90.190.20">
    <property type="entry name" value="Mur ligase, C-terminal domain"/>
    <property type="match status" value="1"/>
</dbReference>
<dbReference type="Gene3D" id="3.40.1190.10">
    <property type="entry name" value="Mur-like, catalytic domain"/>
    <property type="match status" value="1"/>
</dbReference>
<dbReference type="SUPFAM" id="SSF53623">
    <property type="entry name" value="MurD-like peptide ligases, catalytic domain"/>
    <property type="match status" value="1"/>
</dbReference>
<comment type="catalytic activity">
    <reaction evidence="11">
        <text>[L-4-(L-arginin-2-N-yl)aspartate](n)-L-aspartate + L-arginine + ATP = [L-4-(L-arginin-2-N-yl)aspartate](n+1) + ADP + phosphate + H(+)</text>
        <dbReference type="Rhea" id="RHEA:23888"/>
        <dbReference type="Rhea" id="RHEA-COMP:13732"/>
        <dbReference type="Rhea" id="RHEA-COMP:13733"/>
        <dbReference type="ChEBI" id="CHEBI:15378"/>
        <dbReference type="ChEBI" id="CHEBI:30616"/>
        <dbReference type="ChEBI" id="CHEBI:32682"/>
        <dbReference type="ChEBI" id="CHEBI:43474"/>
        <dbReference type="ChEBI" id="CHEBI:137986"/>
        <dbReference type="ChEBI" id="CHEBI:137990"/>
        <dbReference type="ChEBI" id="CHEBI:456216"/>
        <dbReference type="EC" id="6.3.2.30"/>
    </reaction>
</comment>
<evidence type="ECO:0000256" key="13">
    <source>
        <dbReference type="PROSITE-ProRule" id="PRU00409"/>
    </source>
</evidence>
<dbReference type="PROSITE" id="PS01011">
    <property type="entry name" value="FOLYLPOLYGLU_SYNT_1"/>
    <property type="match status" value="1"/>
</dbReference>
<dbReference type="Pfam" id="PF13549">
    <property type="entry name" value="ATP-grasp_5"/>
    <property type="match status" value="1"/>
</dbReference>
<dbReference type="GO" id="GO:0071160">
    <property type="term" value="F:cyanophycin synthetase activity (L-aspartate-adding)"/>
    <property type="evidence" value="ECO:0007669"/>
    <property type="project" value="UniProtKB-EC"/>
</dbReference>
<dbReference type="GO" id="GO:0071161">
    <property type="term" value="F:cyanophycin synthetase activity (L-arginine-adding)"/>
    <property type="evidence" value="ECO:0007669"/>
    <property type="project" value="UniProtKB-EC"/>
</dbReference>
<dbReference type="Pfam" id="PF08245">
    <property type="entry name" value="Mur_ligase_M"/>
    <property type="match status" value="1"/>
</dbReference>
<evidence type="ECO:0000256" key="11">
    <source>
        <dbReference type="ARBA" id="ARBA00048094"/>
    </source>
</evidence>
<comment type="caution">
    <text evidence="15">The sequence shown here is derived from an EMBL/GenBank/DDBJ whole genome shotgun (WGS) entry which is preliminary data.</text>
</comment>
<dbReference type="NCBIfam" id="NF010623">
    <property type="entry name" value="PRK14016.1"/>
    <property type="match status" value="1"/>
</dbReference>
<evidence type="ECO:0000256" key="8">
    <source>
        <dbReference type="ARBA" id="ARBA00022741"/>
    </source>
</evidence>
<dbReference type="Proteomes" id="UP001597521">
    <property type="component" value="Unassembled WGS sequence"/>
</dbReference>
<dbReference type="SUPFAM" id="SSF53244">
    <property type="entry name" value="MurD-like peptide ligases, peptide-binding domain"/>
    <property type="match status" value="1"/>
</dbReference>
<keyword evidence="7 15" id="KW-0436">Ligase</keyword>
<evidence type="ECO:0000313" key="15">
    <source>
        <dbReference type="EMBL" id="MFD2646615.1"/>
    </source>
</evidence>
<dbReference type="InterPro" id="IPR011761">
    <property type="entry name" value="ATP-grasp"/>
</dbReference>
<sequence>MYPDLKPVADQPVLQTMKVVSTKVYRGPHLYSELPMIQIQLDLGALEQWPTSSIVGFSDRLTALLPNLWEHGCSYGEPGGFVRRMAEGTWLGHVIEHVAIELQCLVGMKVSRGKTRSVKGQPGVYNVLYCYVDETVGLAAGRLAVQLVNSLLPEHLRGIDGLDEITDGGEFTDLAAGLKALSELAATRAFGPTTASLIHEAERRHIPVQRLDDSSLILLGQGKSQKRIRASCTDLTSEVATEIAADKDLTKLLLDQAGLPVPTGKLVRSADEAVRAAEDLGYPVVTKPLDGNHGRGVNIDLKTEADVRWGFEQAREHGRIVIVERYFAGADHRILVIGGQVVAVAKRVPAHVVGDGVSSIRALIDEVNRDPRRGEGHSSVLTRIEVDECVEHFLAISGLTVGSIPAAGETVMLRPTANLSTGGTAIDRTDEIHPENALIARRAAQIVGLDIAGIDFVCPDISQPVSRTGGGIIEVNAGPGFRMHLEPFQGRPRNVARPVLEMLFPEGSTGRIPVFAITGTNGKSTTARMLNHILKEAGCTVGLTSTTGVYLDGQRVMTGDCSGPRSARVVLREPSVDAAVLECARGGILREGLAFDECDVAACLNVAEDHLGLKGIDTIEDLAAVKSVVVESVRRGGWSILNADNEHTAAMAEHAGGQICYFTLKDQEEWPDFLSEHVARGGRAISRQRMAEGWDIVIHEDNEAIYFMKVSEIPATLDGWAEFNVANALAAVAMAHCHRIPLNTIRAAMREFTTSFEDSPGRLNIHDGHGFRTILDYAHNPDGLRALGHLVGKMRERHQRVIGMVGTAGDRRDVDIRAMGELAAGLFDVIVFKEDDMLRGREPGTVAALMQ</sequence>
<evidence type="ECO:0000256" key="6">
    <source>
        <dbReference type="ARBA" id="ARBA00022036"/>
    </source>
</evidence>
<dbReference type="InterPro" id="IPR018109">
    <property type="entry name" value="Folylpolyglutamate_synth_CS"/>
</dbReference>
<evidence type="ECO:0000259" key="14">
    <source>
        <dbReference type="PROSITE" id="PS50975"/>
    </source>
</evidence>
<dbReference type="InterPro" id="IPR044019">
    <property type="entry name" value="Cyanophycin_syn_N"/>
</dbReference>
<dbReference type="InterPro" id="IPR004101">
    <property type="entry name" value="Mur_ligase_C"/>
</dbReference>
<keyword evidence="8 13" id="KW-0547">Nucleotide-binding</keyword>
<dbReference type="NCBIfam" id="TIGR02068">
    <property type="entry name" value="cya_phycin_syn"/>
    <property type="match status" value="1"/>
</dbReference>
<evidence type="ECO:0000256" key="5">
    <source>
        <dbReference type="ARBA" id="ARBA00013005"/>
    </source>
</evidence>
<evidence type="ECO:0000313" key="16">
    <source>
        <dbReference type="Proteomes" id="UP001597521"/>
    </source>
</evidence>
<dbReference type="SUPFAM" id="SSF56059">
    <property type="entry name" value="Glutathione synthetase ATP-binding domain-like"/>
    <property type="match status" value="1"/>
</dbReference>
<protein>
    <recommendedName>
        <fullName evidence="6">Cyanophycin synthetase</fullName>
        <ecNumber evidence="5">6.3.2.29</ecNumber>
        <ecNumber evidence="4">6.3.2.30</ecNumber>
    </recommendedName>
    <alternativeName>
        <fullName evidence="10">Cyanophycin synthase</fullName>
    </alternativeName>
</protein>
<dbReference type="EC" id="6.3.2.30" evidence="4"/>
<comment type="similarity">
    <text evidence="2">In the C-terminal section; belongs to the MurCDEF family.</text>
</comment>
<dbReference type="PANTHER" id="PTHR23135">
    <property type="entry name" value="MUR LIGASE FAMILY MEMBER"/>
    <property type="match status" value="1"/>
</dbReference>
<dbReference type="Pfam" id="PF02875">
    <property type="entry name" value="Mur_ligase_C"/>
    <property type="match status" value="1"/>
</dbReference>
<comment type="function">
    <text evidence="1">Catalyzes the ATP-dependent polymerization of arginine and aspartate to multi-L-arginyl-poly-L-aspartic acid (cyanophycin; a water-insoluble reserve polymer).</text>
</comment>
<dbReference type="PROSITE" id="PS50975">
    <property type="entry name" value="ATP_GRASP"/>
    <property type="match status" value="1"/>
</dbReference>
<keyword evidence="16" id="KW-1185">Reference proteome</keyword>
<dbReference type="EMBL" id="JBHUNP010000001">
    <property type="protein sequence ID" value="MFD2646615.1"/>
    <property type="molecule type" value="Genomic_DNA"/>
</dbReference>
<dbReference type="InterPro" id="IPR036565">
    <property type="entry name" value="Mur-like_cat_sf"/>
</dbReference>
<dbReference type="RefSeq" id="WP_386831378.1">
    <property type="nucleotide sequence ID" value="NZ_JBHUNP010000001.1"/>
</dbReference>
<evidence type="ECO:0000256" key="2">
    <source>
        <dbReference type="ARBA" id="ARBA00009060"/>
    </source>
</evidence>
<evidence type="ECO:0000256" key="12">
    <source>
        <dbReference type="ARBA" id="ARBA00048425"/>
    </source>
</evidence>
<evidence type="ECO:0000256" key="7">
    <source>
        <dbReference type="ARBA" id="ARBA00022598"/>
    </source>
</evidence>
<name>A0ABW5QFT0_9HYPH</name>
<keyword evidence="9 13" id="KW-0067">ATP-binding</keyword>
<proteinExistence type="inferred from homology"/>
<evidence type="ECO:0000256" key="4">
    <source>
        <dbReference type="ARBA" id="ARBA00012968"/>
    </source>
</evidence>
<feature type="domain" description="ATP-grasp" evidence="14">
    <location>
        <begin position="251"/>
        <end position="504"/>
    </location>
</feature>
<dbReference type="InterPro" id="IPR011810">
    <property type="entry name" value="Cya_phycin_syn"/>
</dbReference>
<comment type="catalytic activity">
    <reaction evidence="12">
        <text>[L-4-(L-arginin-2-N-yl)aspartate](n) + L-aspartate + ATP = [L-4-(L-arginin-2-N-yl)aspartate](n)-L-aspartate + ADP + phosphate + H(+)</text>
        <dbReference type="Rhea" id="RHEA:13277"/>
        <dbReference type="Rhea" id="RHEA-COMP:13728"/>
        <dbReference type="Rhea" id="RHEA-COMP:13733"/>
        <dbReference type="ChEBI" id="CHEBI:15378"/>
        <dbReference type="ChEBI" id="CHEBI:29991"/>
        <dbReference type="ChEBI" id="CHEBI:30616"/>
        <dbReference type="ChEBI" id="CHEBI:43474"/>
        <dbReference type="ChEBI" id="CHEBI:137986"/>
        <dbReference type="ChEBI" id="CHEBI:137990"/>
        <dbReference type="ChEBI" id="CHEBI:456216"/>
        <dbReference type="EC" id="6.3.2.29"/>
    </reaction>
</comment>
<evidence type="ECO:0000256" key="9">
    <source>
        <dbReference type="ARBA" id="ARBA00022840"/>
    </source>
</evidence>
<gene>
    <name evidence="15" type="primary">cphA</name>
    <name evidence="15" type="ORF">ACFSX5_02270</name>
</gene>
<organism evidence="15 16">
    <name type="scientific">Devosia albogilva</name>
    <dbReference type="NCBI Taxonomy" id="429726"/>
    <lineage>
        <taxon>Bacteria</taxon>
        <taxon>Pseudomonadati</taxon>
        <taxon>Pseudomonadota</taxon>
        <taxon>Alphaproteobacteria</taxon>
        <taxon>Hyphomicrobiales</taxon>
        <taxon>Devosiaceae</taxon>
        <taxon>Devosia</taxon>
    </lineage>
</organism>
<evidence type="ECO:0000256" key="1">
    <source>
        <dbReference type="ARBA" id="ARBA00003184"/>
    </source>
</evidence>